<sequence>MAKITLLEEHCWVLRSTRTSPDSVVRVVYYETPAMWNRAPTRATIFTSFEAGEAHLRLLQERDLKGCKGWADGSVEVFDVVPLYGEILNSPNGVTFEVRK</sequence>
<reference evidence="1" key="1">
    <citation type="submission" date="2022-04" db="EMBL/GenBank/DDBJ databases">
        <authorList>
            <person name="Friedrich I."/>
            <person name="Schneider D."/>
            <person name="Poehlein A."/>
            <person name="Hertel R."/>
            <person name="Daniel R."/>
        </authorList>
    </citation>
    <scope>NUCLEOTIDE SEQUENCE</scope>
</reference>
<proteinExistence type="predicted"/>
<name>A0A9E7SQP9_9CAUD</name>
<protein>
    <submittedName>
        <fullName evidence="1">Uncharacterized protein</fullName>
    </submittedName>
</protein>
<evidence type="ECO:0000313" key="2">
    <source>
        <dbReference type="Proteomes" id="UP001055634"/>
    </source>
</evidence>
<dbReference type="Proteomes" id="UP001055634">
    <property type="component" value="Segment"/>
</dbReference>
<gene>
    <name evidence="1" type="ORF">GURKE_00830</name>
</gene>
<keyword evidence="2" id="KW-1185">Reference proteome</keyword>
<dbReference type="EMBL" id="ON529850">
    <property type="protein sequence ID" value="UTC28114.1"/>
    <property type="molecule type" value="Genomic_DNA"/>
</dbReference>
<evidence type="ECO:0000313" key="1">
    <source>
        <dbReference type="EMBL" id="UTC28114.1"/>
    </source>
</evidence>
<organism evidence="1 2">
    <name type="scientific">Brevundimonas phage vB_BpoS-Gurke</name>
    <dbReference type="NCBI Taxonomy" id="2948599"/>
    <lineage>
        <taxon>Viruses</taxon>
        <taxon>Duplodnaviria</taxon>
        <taxon>Heunggongvirae</taxon>
        <taxon>Uroviricota</taxon>
        <taxon>Caudoviricetes</taxon>
        <taxon>Jeanschmidtviridae</taxon>
        <taxon>Kikimoravirus</taxon>
        <taxon>Kikimoravirus gurke</taxon>
    </lineage>
</organism>
<accession>A0A9E7SQP9</accession>